<feature type="binding site" evidence="9">
    <location>
        <position position="64"/>
    </location>
    <ligand>
        <name>S-adenosyl-L-methionine</name>
        <dbReference type="ChEBI" id="CHEBI:59789"/>
    </ligand>
</feature>
<sequence>MFPPRQRLPEGDAAIRATDSDAALARLSAVHKGYLTDPYITPFVSRPHLQHPRPPLINIGTYVRSEALDELVDGWLALCEAEGTKCQIVSMGAGSDTRFWRLADVYIVDRSQLRQTGHRKDLLAKYIELDFAEITTKKAMAIRKHRELSAILGKPEDVSLANGGTTLHSPVYHLLAADLRKPPAESLAPLLASPTDPLLSPSLPTLLLFECVLVYMSPEASQNVLQWFTDYFTAGSGVLGCIIYEMFGLEDSFGRVMVNNLKARSVTLPGAKPYPNFDTLPNRFLQHGWEIARALTLKDIRREYINPRELERIAQLEMLDEIEELELVLAHYAITWGAKLPANSGQLKARWADWGLRRKEADEQ</sequence>
<dbReference type="Gene3D" id="3.40.50.150">
    <property type="entry name" value="Vaccinia Virus protein VP39"/>
    <property type="match status" value="1"/>
</dbReference>
<dbReference type="AlphaFoldDB" id="A0A5C2S2R6"/>
<dbReference type="GO" id="GO:0018423">
    <property type="term" value="F:protein C-terminal leucine carboxyl O-methyltransferase activity"/>
    <property type="evidence" value="ECO:0007669"/>
    <property type="project" value="UniProtKB-EC"/>
</dbReference>
<reference evidence="10" key="1">
    <citation type="journal article" date="2018" name="Genome Biol. Evol.">
        <title>Genomics and development of Lentinus tigrinus, a white-rot wood-decaying mushroom with dimorphic fruiting bodies.</title>
        <authorList>
            <person name="Wu B."/>
            <person name="Xu Z."/>
            <person name="Knudson A."/>
            <person name="Carlson A."/>
            <person name="Chen N."/>
            <person name="Kovaka S."/>
            <person name="LaButti K."/>
            <person name="Lipzen A."/>
            <person name="Pennachio C."/>
            <person name="Riley R."/>
            <person name="Schakwitz W."/>
            <person name="Umezawa K."/>
            <person name="Ohm R.A."/>
            <person name="Grigoriev I.V."/>
            <person name="Nagy L.G."/>
            <person name="Gibbons J."/>
            <person name="Hibbett D."/>
        </authorList>
    </citation>
    <scope>NUCLEOTIDE SEQUENCE [LARGE SCALE GENOMIC DNA]</scope>
    <source>
        <strain evidence="10">ALCF2SS1-6</strain>
    </source>
</reference>
<comment type="function">
    <text evidence="8">Methylates the carboxyl group of the C-terminal leucine residue of protein phosphatase 2A catalytic subunits to form alpha-leucine ester residues.</text>
</comment>
<dbReference type="PANTHER" id="PTHR13600">
    <property type="entry name" value="LEUCINE CARBOXYL METHYLTRANSFERASE"/>
    <property type="match status" value="1"/>
</dbReference>
<protein>
    <recommendedName>
        <fullName evidence="4 8">Leucine carboxyl methyltransferase 1</fullName>
        <ecNumber evidence="3 8">2.1.1.233</ecNumber>
    </recommendedName>
</protein>
<gene>
    <name evidence="10" type="ORF">L227DRAFT_565215</name>
</gene>
<comment type="similarity">
    <text evidence="2 8">Belongs to the methyltransferase superfamily. LCMT family.</text>
</comment>
<evidence type="ECO:0000256" key="6">
    <source>
        <dbReference type="ARBA" id="ARBA00022679"/>
    </source>
</evidence>
<keyword evidence="7 8" id="KW-0949">S-adenosyl-L-methionine</keyword>
<organism evidence="10 11">
    <name type="scientific">Lentinus tigrinus ALCF2SS1-6</name>
    <dbReference type="NCBI Taxonomy" id="1328759"/>
    <lineage>
        <taxon>Eukaryota</taxon>
        <taxon>Fungi</taxon>
        <taxon>Dikarya</taxon>
        <taxon>Basidiomycota</taxon>
        <taxon>Agaricomycotina</taxon>
        <taxon>Agaricomycetes</taxon>
        <taxon>Polyporales</taxon>
        <taxon>Polyporaceae</taxon>
        <taxon>Lentinus</taxon>
    </lineage>
</organism>
<evidence type="ECO:0000256" key="9">
    <source>
        <dbReference type="PIRSR" id="PIRSR016305-1"/>
    </source>
</evidence>
<dbReference type="EMBL" id="ML122279">
    <property type="protein sequence ID" value="RPD57727.1"/>
    <property type="molecule type" value="Genomic_DNA"/>
</dbReference>
<keyword evidence="11" id="KW-1185">Reference proteome</keyword>
<dbReference type="InterPro" id="IPR029063">
    <property type="entry name" value="SAM-dependent_MTases_sf"/>
</dbReference>
<evidence type="ECO:0000313" key="11">
    <source>
        <dbReference type="Proteomes" id="UP000313359"/>
    </source>
</evidence>
<dbReference type="Proteomes" id="UP000313359">
    <property type="component" value="Unassembled WGS sequence"/>
</dbReference>
<proteinExistence type="inferred from homology"/>
<name>A0A5C2S2R6_9APHY</name>
<dbReference type="OrthoDB" id="203237at2759"/>
<evidence type="ECO:0000256" key="5">
    <source>
        <dbReference type="ARBA" id="ARBA00022603"/>
    </source>
</evidence>
<evidence type="ECO:0000313" key="10">
    <source>
        <dbReference type="EMBL" id="RPD57727.1"/>
    </source>
</evidence>
<accession>A0A5C2S2R6</accession>
<dbReference type="Pfam" id="PF04072">
    <property type="entry name" value="LCM"/>
    <property type="match status" value="1"/>
</dbReference>
<feature type="binding site" evidence="9">
    <location>
        <position position="210"/>
    </location>
    <ligand>
        <name>S-adenosyl-L-methionine</name>
        <dbReference type="ChEBI" id="CHEBI:59789"/>
    </ligand>
</feature>
<keyword evidence="5 8" id="KW-0489">Methyltransferase</keyword>
<evidence type="ECO:0000256" key="1">
    <source>
        <dbReference type="ARBA" id="ARBA00000724"/>
    </source>
</evidence>
<dbReference type="EC" id="2.1.1.233" evidence="3 8"/>
<evidence type="ECO:0000256" key="7">
    <source>
        <dbReference type="ARBA" id="ARBA00022691"/>
    </source>
</evidence>
<feature type="binding site" evidence="9">
    <location>
        <begin position="178"/>
        <end position="179"/>
    </location>
    <ligand>
        <name>S-adenosyl-L-methionine</name>
        <dbReference type="ChEBI" id="CHEBI:59789"/>
    </ligand>
</feature>
<dbReference type="GO" id="GO:0032259">
    <property type="term" value="P:methylation"/>
    <property type="evidence" value="ECO:0007669"/>
    <property type="project" value="UniProtKB-KW"/>
</dbReference>
<evidence type="ECO:0000256" key="2">
    <source>
        <dbReference type="ARBA" id="ARBA00010703"/>
    </source>
</evidence>
<dbReference type="InterPro" id="IPR016651">
    <property type="entry name" value="LCMT1"/>
</dbReference>
<dbReference type="PANTHER" id="PTHR13600:SF21">
    <property type="entry name" value="LEUCINE CARBOXYL METHYLTRANSFERASE 1"/>
    <property type="match status" value="1"/>
</dbReference>
<dbReference type="STRING" id="1328759.A0A5C2S2R6"/>
<dbReference type="InterPro" id="IPR007213">
    <property type="entry name" value="Ppm1/Ppm2/Tcmp"/>
</dbReference>
<comment type="catalytic activity">
    <reaction evidence="1 8">
        <text>[phosphatase 2A protein]-C-terminal L-leucine + S-adenosyl-L-methionine = [phosphatase 2A protein]-C-terminal L-leucine methyl ester + S-adenosyl-L-homocysteine</text>
        <dbReference type="Rhea" id="RHEA:48544"/>
        <dbReference type="Rhea" id="RHEA-COMP:12134"/>
        <dbReference type="Rhea" id="RHEA-COMP:12135"/>
        <dbReference type="ChEBI" id="CHEBI:57856"/>
        <dbReference type="ChEBI" id="CHEBI:59789"/>
        <dbReference type="ChEBI" id="CHEBI:90516"/>
        <dbReference type="ChEBI" id="CHEBI:90517"/>
        <dbReference type="EC" id="2.1.1.233"/>
    </reaction>
</comment>
<evidence type="ECO:0000256" key="3">
    <source>
        <dbReference type="ARBA" id="ARBA00012834"/>
    </source>
</evidence>
<keyword evidence="6 8" id="KW-0808">Transferase</keyword>
<dbReference type="SUPFAM" id="SSF53335">
    <property type="entry name" value="S-adenosyl-L-methionine-dependent methyltransferases"/>
    <property type="match status" value="1"/>
</dbReference>
<dbReference type="PIRSF" id="PIRSF016305">
    <property type="entry name" value="LCM_mtfrase"/>
    <property type="match status" value="1"/>
</dbReference>
<feature type="binding site" evidence="9">
    <location>
        <position position="92"/>
    </location>
    <ligand>
        <name>S-adenosyl-L-methionine</name>
        <dbReference type="ChEBI" id="CHEBI:59789"/>
    </ligand>
</feature>
<evidence type="ECO:0000256" key="4">
    <source>
        <dbReference type="ARBA" id="ARBA00017497"/>
    </source>
</evidence>
<evidence type="ECO:0000256" key="8">
    <source>
        <dbReference type="PIRNR" id="PIRNR016305"/>
    </source>
</evidence>